<feature type="compositionally biased region" description="Polar residues" evidence="1">
    <location>
        <begin position="136"/>
        <end position="152"/>
    </location>
</feature>
<accession>A0A9W8IWE8</accession>
<protein>
    <submittedName>
        <fullName evidence="2">Uncharacterized protein</fullName>
    </submittedName>
</protein>
<feature type="region of interest" description="Disordered" evidence="1">
    <location>
        <begin position="125"/>
        <end position="152"/>
    </location>
</feature>
<evidence type="ECO:0000313" key="2">
    <source>
        <dbReference type="EMBL" id="KAJ2923972.1"/>
    </source>
</evidence>
<feature type="non-terminal residue" evidence="2">
    <location>
        <position position="181"/>
    </location>
</feature>
<dbReference type="Proteomes" id="UP001140091">
    <property type="component" value="Unassembled WGS sequence"/>
</dbReference>
<organism evidence="2 3">
    <name type="scientific">Candolleomyces eurysporus</name>
    <dbReference type="NCBI Taxonomy" id="2828524"/>
    <lineage>
        <taxon>Eukaryota</taxon>
        <taxon>Fungi</taxon>
        <taxon>Dikarya</taxon>
        <taxon>Basidiomycota</taxon>
        <taxon>Agaricomycotina</taxon>
        <taxon>Agaricomycetes</taxon>
        <taxon>Agaricomycetidae</taxon>
        <taxon>Agaricales</taxon>
        <taxon>Agaricineae</taxon>
        <taxon>Psathyrellaceae</taxon>
        <taxon>Candolleomyces</taxon>
    </lineage>
</organism>
<comment type="caution">
    <text evidence="2">The sequence shown here is derived from an EMBL/GenBank/DDBJ whole genome shotgun (WGS) entry which is preliminary data.</text>
</comment>
<feature type="region of interest" description="Disordered" evidence="1">
    <location>
        <begin position="49"/>
        <end position="71"/>
    </location>
</feature>
<dbReference type="EMBL" id="JANBPK010001260">
    <property type="protein sequence ID" value="KAJ2923972.1"/>
    <property type="molecule type" value="Genomic_DNA"/>
</dbReference>
<name>A0A9W8IWE8_9AGAR</name>
<gene>
    <name evidence="2" type="ORF">H1R20_g13121</name>
</gene>
<evidence type="ECO:0000256" key="1">
    <source>
        <dbReference type="SAM" id="MobiDB-lite"/>
    </source>
</evidence>
<dbReference type="AlphaFoldDB" id="A0A9W8IWE8"/>
<proteinExistence type="predicted"/>
<reference evidence="2" key="1">
    <citation type="submission" date="2022-06" db="EMBL/GenBank/DDBJ databases">
        <title>Genome Sequence of Candolleomyces eurysporus.</title>
        <authorList>
            <person name="Buettner E."/>
        </authorList>
    </citation>
    <scope>NUCLEOTIDE SEQUENCE</scope>
    <source>
        <strain evidence="2">VTCC 930004</strain>
    </source>
</reference>
<sequence length="181" mass="19336">MPQLSAPTTEDLAYIDDVPPLWVSESAELVSSPNPGERMAMLTVDGDVVVDEPDSDLGSRPSTPNPVHDDELTLDPAVLDFTADGSTTGTSVFEEQFQTHHSDPVYDPRFFEALLRVMERLPAEASGGLTPDTNDRSTSAAPSYDSSDDGLSQMTLDDMLASEEIPMAAGSTEACICPLSL</sequence>
<keyword evidence="3" id="KW-1185">Reference proteome</keyword>
<evidence type="ECO:0000313" key="3">
    <source>
        <dbReference type="Proteomes" id="UP001140091"/>
    </source>
</evidence>